<dbReference type="GO" id="GO:0004736">
    <property type="term" value="F:pyruvate carboxylase activity"/>
    <property type="evidence" value="ECO:0007669"/>
    <property type="project" value="TreeGrafter"/>
</dbReference>
<dbReference type="InterPro" id="IPR055268">
    <property type="entry name" value="PCB-like"/>
</dbReference>
<gene>
    <name evidence="4" type="primary">oadA</name>
    <name evidence="4" type="ORF">Q9L42_001175</name>
</gene>
<dbReference type="Proteomes" id="UP001225378">
    <property type="component" value="Chromosome"/>
</dbReference>
<reference evidence="4 5" key="1">
    <citation type="journal article" date="2024" name="Microbiology">
        <title>Methylomarinum rosea sp. nov., a novel halophilic methanotrophic bacterium from the hypersaline Lake Elton.</title>
        <authorList>
            <person name="Suleimanov R.Z."/>
            <person name="Oshkin I.Y."/>
            <person name="Danilova O.V."/>
            <person name="Suzina N.E."/>
            <person name="Dedysh S.N."/>
        </authorList>
    </citation>
    <scope>NUCLEOTIDE SEQUENCE [LARGE SCALE GENOMIC DNA]</scope>
    <source>
        <strain evidence="4 5">Ch1-1</strain>
    </source>
</reference>
<accession>A0AAU7NUZ7</accession>
<dbReference type="GO" id="GO:0006814">
    <property type="term" value="P:sodium ion transport"/>
    <property type="evidence" value="ECO:0007669"/>
    <property type="project" value="InterPro"/>
</dbReference>
<dbReference type="PANTHER" id="PTHR43778">
    <property type="entry name" value="PYRUVATE CARBOXYLASE"/>
    <property type="match status" value="1"/>
</dbReference>
<keyword evidence="1" id="KW-0092">Biotin</keyword>
<feature type="domain" description="Pyruvate carboxyltransferase" evidence="3">
    <location>
        <begin position="5"/>
        <end position="265"/>
    </location>
</feature>
<dbReference type="PROSITE" id="PS50968">
    <property type="entry name" value="BIOTINYL_LIPOYL"/>
    <property type="match status" value="1"/>
</dbReference>
<dbReference type="PANTHER" id="PTHR43778:SF2">
    <property type="entry name" value="PYRUVATE CARBOXYLASE, MITOCHONDRIAL"/>
    <property type="match status" value="1"/>
</dbReference>
<evidence type="ECO:0000313" key="5">
    <source>
        <dbReference type="Proteomes" id="UP001225378"/>
    </source>
</evidence>
<dbReference type="PROSITE" id="PS50991">
    <property type="entry name" value="PYR_CT"/>
    <property type="match status" value="1"/>
</dbReference>
<dbReference type="CDD" id="cd06850">
    <property type="entry name" value="biotinyl_domain"/>
    <property type="match status" value="1"/>
</dbReference>
<dbReference type="NCBIfam" id="NF006761">
    <property type="entry name" value="PRK09282.1"/>
    <property type="match status" value="1"/>
</dbReference>
<dbReference type="InterPro" id="IPR005776">
    <property type="entry name" value="OadA"/>
</dbReference>
<evidence type="ECO:0000256" key="1">
    <source>
        <dbReference type="ARBA" id="ARBA00023267"/>
    </source>
</evidence>
<dbReference type="GO" id="GO:0006094">
    <property type="term" value="P:gluconeogenesis"/>
    <property type="evidence" value="ECO:0007669"/>
    <property type="project" value="TreeGrafter"/>
</dbReference>
<evidence type="ECO:0000313" key="4">
    <source>
        <dbReference type="EMBL" id="XBS20774.1"/>
    </source>
</evidence>
<dbReference type="CDD" id="cd07937">
    <property type="entry name" value="DRE_TIM_PC_TC_5S"/>
    <property type="match status" value="1"/>
</dbReference>
<protein>
    <submittedName>
        <fullName evidence="4">Sodium-extruding oxaloacetate decarboxylase subunit alpha</fullName>
    </submittedName>
</protein>
<dbReference type="Pfam" id="PF00682">
    <property type="entry name" value="HMGL-like"/>
    <property type="match status" value="1"/>
</dbReference>
<keyword evidence="5" id="KW-1185">Reference proteome</keyword>
<dbReference type="Gene3D" id="2.40.50.100">
    <property type="match status" value="1"/>
</dbReference>
<dbReference type="Gene3D" id="3.20.20.70">
    <property type="entry name" value="Aldolase class I"/>
    <property type="match status" value="1"/>
</dbReference>
<evidence type="ECO:0000259" key="2">
    <source>
        <dbReference type="PROSITE" id="PS50968"/>
    </source>
</evidence>
<dbReference type="KEGG" id="mech:Q9L42_001175"/>
<proteinExistence type="predicted"/>
<dbReference type="InterPro" id="IPR000891">
    <property type="entry name" value="PYR_CT"/>
</dbReference>
<dbReference type="NCBIfam" id="NF010643">
    <property type="entry name" value="PRK14040.1"/>
    <property type="match status" value="1"/>
</dbReference>
<dbReference type="InterPro" id="IPR000089">
    <property type="entry name" value="Biotin_lipoyl"/>
</dbReference>
<dbReference type="FunFam" id="2.40.50.100:FF:000003">
    <property type="entry name" value="Acetyl-CoA carboxylase biotin carboxyl carrier protein"/>
    <property type="match status" value="1"/>
</dbReference>
<dbReference type="Pfam" id="PF02436">
    <property type="entry name" value="PYC_OADA"/>
    <property type="match status" value="1"/>
</dbReference>
<dbReference type="EMBL" id="CP157743">
    <property type="protein sequence ID" value="XBS20774.1"/>
    <property type="molecule type" value="Genomic_DNA"/>
</dbReference>
<dbReference type="RefSeq" id="WP_305906449.1">
    <property type="nucleotide sequence ID" value="NZ_CP157743.1"/>
</dbReference>
<dbReference type="SUPFAM" id="SSF51569">
    <property type="entry name" value="Aldolase"/>
    <property type="match status" value="1"/>
</dbReference>
<dbReference type="PROSITE" id="PS00188">
    <property type="entry name" value="BIOTIN"/>
    <property type="match status" value="1"/>
</dbReference>
<dbReference type="SUPFAM" id="SSF89000">
    <property type="entry name" value="post-HMGL domain-like"/>
    <property type="match status" value="1"/>
</dbReference>
<feature type="domain" description="Lipoyl-binding" evidence="2">
    <location>
        <begin position="516"/>
        <end position="590"/>
    </location>
</feature>
<dbReference type="NCBIfam" id="TIGR01108">
    <property type="entry name" value="oadA"/>
    <property type="match status" value="1"/>
</dbReference>
<name>A0AAU7NUZ7_9GAMM</name>
<dbReference type="InterPro" id="IPR001882">
    <property type="entry name" value="Biotin_BS"/>
</dbReference>
<dbReference type="GO" id="GO:0008948">
    <property type="term" value="F:oxaloacetate decarboxylase activity"/>
    <property type="evidence" value="ECO:0007669"/>
    <property type="project" value="InterPro"/>
</dbReference>
<dbReference type="GO" id="GO:0005737">
    <property type="term" value="C:cytoplasm"/>
    <property type="evidence" value="ECO:0007669"/>
    <property type="project" value="TreeGrafter"/>
</dbReference>
<organism evidence="4 5">
    <name type="scientific">Methylomarinum roseum</name>
    <dbReference type="NCBI Taxonomy" id="3067653"/>
    <lineage>
        <taxon>Bacteria</taxon>
        <taxon>Pseudomonadati</taxon>
        <taxon>Pseudomonadota</taxon>
        <taxon>Gammaproteobacteria</taxon>
        <taxon>Methylococcales</taxon>
        <taxon>Methylococcaceae</taxon>
        <taxon>Methylomarinum</taxon>
    </lineage>
</organism>
<sequence length="590" mass="63460">MAKPLGITEVVLRDAHQSILATRLRIEDMLPICEQLDQIGYWSMESWGGATFDACIRYLGEDPWERLRLLKAAMPNTPQQMLFRGQNILGYRHYADDVVDKFVERCAVNGIDVFRIFDAMNDMRNIERAVKAVLNTDAHAQGTISYTTSPVHTIDKWVEQGRVIEDMGAHSICIKDMAGLLTPYAAYELIGKLKQAVDIPIHMQCHATTGLSVGTYIKAIEAGIDNVDTAISSLSMTYGHSPTETIVASLQGQERDTGLDLLKLEKIAAYFRGIRKKYAQFEGSLKGVDGRILVSQVPGGMLTNMESQLKEQGAGDKFDEVLKEIPRVREDLGYIPLVTPTSQIVGTQAVMNVLAGERYKTISKETAGVLKGEYGATPAEVNKELQARVLDGGEPITCRPADLLEPEMDKLVAEVKEKAAVEGVKLADNVEEDALINGLFAQVGWKFLANRGNPDAFEPAPNPEAHAAVQPEKGKSGAAVESYSVNVDGRTYNVVVGPGGSDVNVQPAGETAAPAPAESGGGAAIESPMAGNILKVKVKVGDNVAAGDVVVIMEAMKMETEVRAKVAGVVSAINVKEGDAVAVGDALITL</sequence>
<dbReference type="InterPro" id="IPR013785">
    <property type="entry name" value="Aldolase_TIM"/>
</dbReference>
<dbReference type="AlphaFoldDB" id="A0AAU7NUZ7"/>
<evidence type="ECO:0000259" key="3">
    <source>
        <dbReference type="PROSITE" id="PS50991"/>
    </source>
</evidence>
<dbReference type="SUPFAM" id="SSF51230">
    <property type="entry name" value="Single hybrid motif"/>
    <property type="match status" value="1"/>
</dbReference>
<dbReference type="InterPro" id="IPR011053">
    <property type="entry name" value="Single_hybrid_motif"/>
</dbReference>
<dbReference type="Pfam" id="PF00364">
    <property type="entry name" value="Biotin_lipoyl"/>
    <property type="match status" value="1"/>
</dbReference>
<dbReference type="InterPro" id="IPR003379">
    <property type="entry name" value="Carboxylase_cons_dom"/>
</dbReference>